<organism evidence="16 17">
    <name type="scientific">[Candida] railenensis</name>
    <dbReference type="NCBI Taxonomy" id="45579"/>
    <lineage>
        <taxon>Eukaryota</taxon>
        <taxon>Fungi</taxon>
        <taxon>Dikarya</taxon>
        <taxon>Ascomycota</taxon>
        <taxon>Saccharomycotina</taxon>
        <taxon>Pichiomycetes</taxon>
        <taxon>Debaryomycetaceae</taxon>
        <taxon>Kurtzmaniella</taxon>
    </lineage>
</organism>
<evidence type="ECO:0000256" key="7">
    <source>
        <dbReference type="ARBA" id="ARBA00023128"/>
    </source>
</evidence>
<evidence type="ECO:0000259" key="14">
    <source>
        <dbReference type="Pfam" id="PF00675"/>
    </source>
</evidence>
<dbReference type="InterPro" id="IPR011765">
    <property type="entry name" value="Pept_M16_N"/>
</dbReference>
<keyword evidence="8" id="KW-0472">Membrane</keyword>
<keyword evidence="17" id="KW-1185">Reference proteome</keyword>
<dbReference type="Proteomes" id="UP000837801">
    <property type="component" value="Unassembled WGS sequence"/>
</dbReference>
<dbReference type="InterPro" id="IPR050361">
    <property type="entry name" value="MPP/UQCRC_Complex"/>
</dbReference>
<gene>
    <name evidence="16" type="ORF">CLIB1423_10S04676</name>
</gene>
<dbReference type="FunFam" id="3.30.830.10:FF:000021">
    <property type="entry name" value="Cytochrome b-c1 complex subunit 2"/>
    <property type="match status" value="1"/>
</dbReference>
<dbReference type="EMBL" id="CAKXYY010000010">
    <property type="protein sequence ID" value="CAH2353423.1"/>
    <property type="molecule type" value="Genomic_DNA"/>
</dbReference>
<keyword evidence="6" id="KW-0249">Electron transport</keyword>
<dbReference type="InterPro" id="IPR007863">
    <property type="entry name" value="Peptidase_M16_C"/>
</dbReference>
<keyword evidence="4" id="KW-0999">Mitochondrion inner membrane</keyword>
<evidence type="ECO:0000256" key="1">
    <source>
        <dbReference type="ARBA" id="ARBA00004443"/>
    </source>
</evidence>
<proteinExistence type="inferred from homology"/>
<evidence type="ECO:0000256" key="2">
    <source>
        <dbReference type="ARBA" id="ARBA00022448"/>
    </source>
</evidence>
<comment type="subcellular location">
    <subcellularLocation>
        <location evidence="1">Mitochondrion inner membrane</location>
        <topology evidence="1">Peripheral membrane protein</topology>
        <orientation evidence="1">Matrix side</orientation>
    </subcellularLocation>
</comment>
<dbReference type="Gene3D" id="3.30.830.10">
    <property type="entry name" value="Metalloenzyme, LuxS/M16 peptidase-like"/>
    <property type="match status" value="2"/>
</dbReference>
<dbReference type="GO" id="GO:0046872">
    <property type="term" value="F:metal ion binding"/>
    <property type="evidence" value="ECO:0007669"/>
    <property type="project" value="InterPro"/>
</dbReference>
<dbReference type="AlphaFoldDB" id="A0A9P0VZB4"/>
<evidence type="ECO:0000256" key="8">
    <source>
        <dbReference type="ARBA" id="ARBA00023136"/>
    </source>
</evidence>
<dbReference type="Pfam" id="PF05193">
    <property type="entry name" value="Peptidase_M16_C"/>
    <property type="match status" value="1"/>
</dbReference>
<dbReference type="PANTHER" id="PTHR11851:SF209">
    <property type="entry name" value="CYTOCHROME B-C1 COMPLEX SUBUNIT 2, MITOCHONDRIAL"/>
    <property type="match status" value="1"/>
</dbReference>
<sequence>MLSRASVRAFSSSSVAAIKVSTRDAPSSTLSTLSVVVNNAGSKSGKSGVAHLLSKFNFLNTETKSALRFTRESELLGGVFSTNVTRDAIVLNTQFLKEDLPYYVEALGNVLAKPSFRPYEFPETVLPVAKAEYDVASSDTTFTALESLHALSFRKGYGQPLYYDGARPVSLEEIKQFADDVYTSSNVSVFGSGVNEADLQSFISQSAFSSLKEGSSSSSSAPASFVGKESRVRSSGKSVAIIGVPVKASEFSTYELLSTSIGSSALASSASPLASLPGAATSKLLKYQDAGLFYVAVSDADPSVVASSIKAAKKILTSVTASDLTKSVKSTKLSLALQSTFESPLDIKVEASPKADFSFKAASFNYVAVGDIDVLPYADEL</sequence>
<dbReference type="Pfam" id="PF00675">
    <property type="entry name" value="Peptidase_M16"/>
    <property type="match status" value="1"/>
</dbReference>
<evidence type="ECO:0000313" key="16">
    <source>
        <dbReference type="EMBL" id="CAH2353423.1"/>
    </source>
</evidence>
<keyword evidence="2" id="KW-0813">Transport</keyword>
<reference evidence="16" key="1">
    <citation type="submission" date="2022-03" db="EMBL/GenBank/DDBJ databases">
        <authorList>
            <person name="Legras J.-L."/>
            <person name="Devillers H."/>
            <person name="Grondin C."/>
        </authorList>
    </citation>
    <scope>NUCLEOTIDE SEQUENCE</scope>
    <source>
        <strain evidence="16">CLIB 1423</strain>
    </source>
</reference>
<evidence type="ECO:0000256" key="6">
    <source>
        <dbReference type="ARBA" id="ARBA00022982"/>
    </source>
</evidence>
<dbReference type="SUPFAM" id="SSF63411">
    <property type="entry name" value="LuxS/MPP-like metallohydrolase"/>
    <property type="match status" value="2"/>
</dbReference>
<evidence type="ECO:0000256" key="4">
    <source>
        <dbReference type="ARBA" id="ARBA00022792"/>
    </source>
</evidence>
<keyword evidence="5" id="KW-0809">Transit peptide</keyword>
<comment type="caution">
    <text evidence="16">The sequence shown here is derived from an EMBL/GenBank/DDBJ whole genome shotgun (WGS) entry which is preliminary data.</text>
</comment>
<evidence type="ECO:0000256" key="12">
    <source>
        <dbReference type="ARBA" id="ARBA00041778"/>
    </source>
</evidence>
<feature type="domain" description="Peptidase M16 C-terminal" evidence="15">
    <location>
        <begin position="169"/>
        <end position="325"/>
    </location>
</feature>
<evidence type="ECO:0000259" key="15">
    <source>
        <dbReference type="Pfam" id="PF05193"/>
    </source>
</evidence>
<evidence type="ECO:0000256" key="9">
    <source>
        <dbReference type="ARBA" id="ARBA00038146"/>
    </source>
</evidence>
<evidence type="ECO:0000256" key="13">
    <source>
        <dbReference type="ARBA" id="ARBA00042707"/>
    </source>
</evidence>
<evidence type="ECO:0000256" key="3">
    <source>
        <dbReference type="ARBA" id="ARBA00022660"/>
    </source>
</evidence>
<comment type="similarity">
    <text evidence="9">Belongs to the peptidase M16 family. UQCRC2/QCR2 subfamily.</text>
</comment>
<evidence type="ECO:0000256" key="11">
    <source>
        <dbReference type="ARBA" id="ARBA00041372"/>
    </source>
</evidence>
<keyword evidence="7" id="KW-0496">Mitochondrion</keyword>
<evidence type="ECO:0000256" key="5">
    <source>
        <dbReference type="ARBA" id="ARBA00022946"/>
    </source>
</evidence>
<accession>A0A9P0VZB4</accession>
<dbReference type="PANTHER" id="PTHR11851">
    <property type="entry name" value="METALLOPROTEASE"/>
    <property type="match status" value="1"/>
</dbReference>
<dbReference type="OrthoDB" id="6369905at2759"/>
<dbReference type="InterPro" id="IPR011249">
    <property type="entry name" value="Metalloenz_LuxS/M16"/>
</dbReference>
<evidence type="ECO:0000256" key="10">
    <source>
        <dbReference type="ARBA" id="ARBA00040751"/>
    </source>
</evidence>
<feature type="domain" description="Peptidase M16 N-terminal" evidence="14">
    <location>
        <begin position="20"/>
        <end position="163"/>
    </location>
</feature>
<protein>
    <recommendedName>
        <fullName evidence="10">Cytochrome b-c1 complex subunit 2, mitochondrial</fullName>
    </recommendedName>
    <alternativeName>
        <fullName evidence="12">Complex III subunit 2</fullName>
    </alternativeName>
    <alternativeName>
        <fullName evidence="11">Core protein II</fullName>
    </alternativeName>
    <alternativeName>
        <fullName evidence="13">Ubiquinol-cytochrome-c reductase complex core protein 2</fullName>
    </alternativeName>
</protein>
<evidence type="ECO:0000313" key="17">
    <source>
        <dbReference type="Proteomes" id="UP000837801"/>
    </source>
</evidence>
<name>A0A9P0VZB4_9ASCO</name>
<dbReference type="GO" id="GO:0005743">
    <property type="term" value="C:mitochondrial inner membrane"/>
    <property type="evidence" value="ECO:0007669"/>
    <property type="project" value="UniProtKB-SubCell"/>
</dbReference>
<keyword evidence="3" id="KW-0679">Respiratory chain</keyword>